<dbReference type="HOGENOM" id="CLU_1944516_0_0_4"/>
<keyword evidence="2" id="KW-1185">Reference proteome</keyword>
<accession>A0A0D6EXL1</accession>
<dbReference type="Proteomes" id="UP000064007">
    <property type="component" value="Chromosome 1"/>
</dbReference>
<dbReference type="AlphaFoldDB" id="A0A0D6EXL1"/>
<organism evidence="1 2">
    <name type="scientific">Candidatus Methylopumilus planktonicus</name>
    <dbReference type="NCBI Taxonomy" id="1581557"/>
    <lineage>
        <taxon>Bacteria</taxon>
        <taxon>Pseudomonadati</taxon>
        <taxon>Pseudomonadota</taxon>
        <taxon>Betaproteobacteria</taxon>
        <taxon>Nitrosomonadales</taxon>
        <taxon>Methylophilaceae</taxon>
        <taxon>Candidatus Methylopumilus</taxon>
    </lineage>
</organism>
<reference evidence="2" key="1">
    <citation type="submission" date="2014-12" db="EMBL/GenBank/DDBJ databases">
        <authorList>
            <person name="Salcher M.M."/>
        </authorList>
    </citation>
    <scope>NUCLEOTIDE SEQUENCE [LARGE SCALE GENOMIC DNA]</scope>
    <source>
        <strain evidence="2">MMS-10A-171</strain>
    </source>
</reference>
<name>A0A0D6EXL1_9PROT</name>
<proteinExistence type="predicted"/>
<dbReference type="KEGG" id="mbat:BN1208_1346"/>
<dbReference type="EMBL" id="LN827929">
    <property type="protein sequence ID" value="CEZ20226.1"/>
    <property type="molecule type" value="Genomic_DNA"/>
</dbReference>
<dbReference type="PROSITE" id="PS51257">
    <property type="entry name" value="PROKAR_LIPOPROTEIN"/>
    <property type="match status" value="1"/>
</dbReference>
<gene>
    <name evidence="1" type="ORF">BN1208_1346</name>
</gene>
<evidence type="ECO:0000313" key="2">
    <source>
        <dbReference type="Proteomes" id="UP000064007"/>
    </source>
</evidence>
<dbReference type="STRING" id="1581557.BN1208_1346"/>
<protein>
    <recommendedName>
        <fullName evidence="3">Lipoprotein</fullName>
    </recommendedName>
</protein>
<evidence type="ECO:0000313" key="1">
    <source>
        <dbReference type="EMBL" id="CEZ20226.1"/>
    </source>
</evidence>
<sequence>MKLSFKQLILLSMPFLISSCGSVKMPEVNLPMLNGDYRELSTAPLGASLYKCEKNKKFYIKALEGGKEMWMTFPDREFGLKQVDALKNTYTNESTTLEINDPETSIKEGDVLTYQKCQIQKLK</sequence>
<evidence type="ECO:0008006" key="3">
    <source>
        <dbReference type="Google" id="ProtNLM"/>
    </source>
</evidence>